<dbReference type="AlphaFoldDB" id="A0A1I7M4T3"/>
<evidence type="ECO:0008006" key="3">
    <source>
        <dbReference type="Google" id="ProtNLM"/>
    </source>
</evidence>
<dbReference type="Proteomes" id="UP000199391">
    <property type="component" value="Unassembled WGS sequence"/>
</dbReference>
<organism evidence="1 2">
    <name type="scientific">Pseudoduganella namucuonensis</name>
    <dbReference type="NCBI Taxonomy" id="1035707"/>
    <lineage>
        <taxon>Bacteria</taxon>
        <taxon>Pseudomonadati</taxon>
        <taxon>Pseudomonadota</taxon>
        <taxon>Betaproteobacteria</taxon>
        <taxon>Burkholderiales</taxon>
        <taxon>Oxalobacteraceae</taxon>
        <taxon>Telluria group</taxon>
        <taxon>Pseudoduganella</taxon>
    </lineage>
</organism>
<dbReference type="EMBL" id="FPBO01000057">
    <property type="protein sequence ID" value="SFV16954.1"/>
    <property type="molecule type" value="Genomic_DNA"/>
</dbReference>
<reference evidence="2" key="1">
    <citation type="submission" date="2016-10" db="EMBL/GenBank/DDBJ databases">
        <authorList>
            <person name="Varghese N."/>
            <person name="Submissions S."/>
        </authorList>
    </citation>
    <scope>NUCLEOTIDE SEQUENCE [LARGE SCALE GENOMIC DNA]</scope>
    <source>
        <strain evidence="2">CGMCC 1.11014</strain>
    </source>
</reference>
<keyword evidence="2" id="KW-1185">Reference proteome</keyword>
<dbReference type="OrthoDB" id="147470at2"/>
<evidence type="ECO:0000313" key="1">
    <source>
        <dbReference type="EMBL" id="SFV16954.1"/>
    </source>
</evidence>
<gene>
    <name evidence="1" type="ORF">SAMN05216552_10578</name>
</gene>
<sequence length="433" mass="45436">MGAKDALDCGCQGGAGEDRCGGSLPDSPRCAINYHFGMLLGVEDFRAEQGFNVGRLRRHQRALHGHGVVWGYPVTFAPERFELRVGTGYALDPLGRDLELPATQCVSLPAWWRKHRDDEEFEDIANKDDATFDADVMLGYSTCLSRPVPALADPCADGKADIAYSRICEAIQLTLARRDAAHPAPPPPPEGYHLLRLLLDLDEVHNGPDGQPLPDDQWLLDQMDAIDALPPDQQDQAEDAMWRAALARAAAATTAPGAGLAGEQLLLPLARLSGVHIHLDAGGWKAEVGGIDIDDRPTLLPTGLLQDALLAPGVAGPELPAGPVLVADGAALAGAEVTLTFNQPLAPASIAAAAFAASEFVEASGWQPFTITAAPVAADGVKLTLDRVPAGPLLRVTVIGTGASPLLSAAFIPAGALDADGDGQNLTTTIRQE</sequence>
<accession>A0A1I7M4T3</accession>
<proteinExistence type="predicted"/>
<dbReference type="STRING" id="1035707.SAMN05216552_10578"/>
<protein>
    <recommendedName>
        <fullName evidence="3">Bacterial Ig-like domain-containing protein</fullName>
    </recommendedName>
</protein>
<evidence type="ECO:0000313" key="2">
    <source>
        <dbReference type="Proteomes" id="UP000199391"/>
    </source>
</evidence>
<dbReference type="RefSeq" id="WP_093561144.1">
    <property type="nucleotide sequence ID" value="NZ_FPBO01000057.1"/>
</dbReference>
<name>A0A1I7M4T3_9BURK</name>